<dbReference type="AlphaFoldDB" id="A0A562U0D2"/>
<dbReference type="Gene3D" id="1.20.120.1490">
    <property type="match status" value="1"/>
</dbReference>
<keyword evidence="3" id="KW-1185">Reference proteome</keyword>
<dbReference type="OrthoDB" id="1524432at2"/>
<name>A0A562U0D2_9SPHI</name>
<evidence type="ECO:0000313" key="3">
    <source>
        <dbReference type="Proteomes" id="UP000317010"/>
    </source>
</evidence>
<evidence type="ECO:0000313" key="2">
    <source>
        <dbReference type="EMBL" id="TWI98834.1"/>
    </source>
</evidence>
<proteinExistence type="predicted"/>
<organism evidence="2 3">
    <name type="scientific">Mucilaginibacter frigoritolerans</name>
    <dbReference type="NCBI Taxonomy" id="652788"/>
    <lineage>
        <taxon>Bacteria</taxon>
        <taxon>Pseudomonadati</taxon>
        <taxon>Bacteroidota</taxon>
        <taxon>Sphingobacteriia</taxon>
        <taxon>Sphingobacteriales</taxon>
        <taxon>Sphingobacteriaceae</taxon>
        <taxon>Mucilaginibacter</taxon>
    </lineage>
</organism>
<dbReference type="RefSeq" id="WP_144913812.1">
    <property type="nucleotide sequence ID" value="NZ_VLLI01000008.1"/>
</dbReference>
<feature type="signal peptide" evidence="1">
    <location>
        <begin position="1"/>
        <end position="19"/>
    </location>
</feature>
<evidence type="ECO:0000256" key="1">
    <source>
        <dbReference type="SAM" id="SignalP"/>
    </source>
</evidence>
<accession>A0A562U0D2</accession>
<feature type="chain" id="PRO_5021755429" evidence="1">
    <location>
        <begin position="20"/>
        <end position="172"/>
    </location>
</feature>
<sequence length="172" mass="19622">MRILLFLFAATLLCNNVKAQATPDSTVKHSPLKTLSDAQYNALLNGDDLYNMDLAATLNNYPLPEKAIKYKHELDLSPIQVNKLTAINKEFHRKKLEMGLTIINNERTLDSLFRYHLLNNGTLIFYTNRYGLYQGELRNTILQACLATRVLLSQQQINKLAALQKADRRNAD</sequence>
<dbReference type="EMBL" id="VLLI01000008">
    <property type="protein sequence ID" value="TWI98834.1"/>
    <property type="molecule type" value="Genomic_DNA"/>
</dbReference>
<dbReference type="Proteomes" id="UP000317010">
    <property type="component" value="Unassembled WGS sequence"/>
</dbReference>
<keyword evidence="1" id="KW-0732">Signal</keyword>
<reference evidence="2 3" key="1">
    <citation type="submission" date="2019-07" db="EMBL/GenBank/DDBJ databases">
        <title>Genomic Encyclopedia of Archaeal and Bacterial Type Strains, Phase II (KMG-II): from individual species to whole genera.</title>
        <authorList>
            <person name="Goeker M."/>
        </authorList>
    </citation>
    <scope>NUCLEOTIDE SEQUENCE [LARGE SCALE GENOMIC DNA]</scope>
    <source>
        <strain evidence="2 3">ATCC BAA-1854</strain>
    </source>
</reference>
<protein>
    <submittedName>
        <fullName evidence="2">Uncharacterized protein</fullName>
    </submittedName>
</protein>
<gene>
    <name evidence="2" type="ORF">JN11_03022</name>
</gene>
<comment type="caution">
    <text evidence="2">The sequence shown here is derived from an EMBL/GenBank/DDBJ whole genome shotgun (WGS) entry which is preliminary data.</text>
</comment>